<organism evidence="2 3">
    <name type="scientific">Amblyomma americanum</name>
    <name type="common">Lone star tick</name>
    <dbReference type="NCBI Taxonomy" id="6943"/>
    <lineage>
        <taxon>Eukaryota</taxon>
        <taxon>Metazoa</taxon>
        <taxon>Ecdysozoa</taxon>
        <taxon>Arthropoda</taxon>
        <taxon>Chelicerata</taxon>
        <taxon>Arachnida</taxon>
        <taxon>Acari</taxon>
        <taxon>Parasitiformes</taxon>
        <taxon>Ixodida</taxon>
        <taxon>Ixodoidea</taxon>
        <taxon>Ixodidae</taxon>
        <taxon>Amblyomminae</taxon>
        <taxon>Amblyomma</taxon>
    </lineage>
</organism>
<keyword evidence="3" id="KW-1185">Reference proteome</keyword>
<evidence type="ECO:0000256" key="1">
    <source>
        <dbReference type="SAM" id="MobiDB-lite"/>
    </source>
</evidence>
<sequence>MEEHIKHCSSSTAVLLTLWQRFTADMSAPTSLPPPPKSLDTSGDAWLVWRTCKSKFHLLFFTAMQPANLFLLDPLSRQRLAVTPADVSVPRQHPEEEDTRRASEISRCPGTQGPRRRTGREDRLSARPAFRD</sequence>
<comment type="caution">
    <text evidence="2">The sequence shown here is derived from an EMBL/GenBank/DDBJ whole genome shotgun (WGS) entry which is preliminary data.</text>
</comment>
<proteinExistence type="predicted"/>
<feature type="compositionally biased region" description="Basic and acidic residues" evidence="1">
    <location>
        <begin position="119"/>
        <end position="132"/>
    </location>
</feature>
<reference evidence="2 3" key="1">
    <citation type="journal article" date="2023" name="Arcadia Sci">
        <title>De novo assembly of a long-read Amblyomma americanum tick genome.</title>
        <authorList>
            <person name="Chou S."/>
            <person name="Poskanzer K.E."/>
            <person name="Rollins M."/>
            <person name="Thuy-Boun P.S."/>
        </authorList>
    </citation>
    <scope>NUCLEOTIDE SEQUENCE [LARGE SCALE GENOMIC DNA]</scope>
    <source>
        <strain evidence="2">F_SG_1</strain>
        <tissue evidence="2">Salivary glands</tissue>
    </source>
</reference>
<dbReference type="AlphaFoldDB" id="A0AAQ4E492"/>
<dbReference type="EMBL" id="JARKHS020022606">
    <property type="protein sequence ID" value="KAK8769442.1"/>
    <property type="molecule type" value="Genomic_DNA"/>
</dbReference>
<feature type="compositionally biased region" description="Basic and acidic residues" evidence="1">
    <location>
        <begin position="92"/>
        <end position="104"/>
    </location>
</feature>
<name>A0AAQ4E492_AMBAM</name>
<protein>
    <submittedName>
        <fullName evidence="2">Uncharacterized protein</fullName>
    </submittedName>
</protein>
<accession>A0AAQ4E492</accession>
<feature type="region of interest" description="Disordered" evidence="1">
    <location>
        <begin position="84"/>
        <end position="132"/>
    </location>
</feature>
<evidence type="ECO:0000313" key="3">
    <source>
        <dbReference type="Proteomes" id="UP001321473"/>
    </source>
</evidence>
<evidence type="ECO:0000313" key="2">
    <source>
        <dbReference type="EMBL" id="KAK8769442.1"/>
    </source>
</evidence>
<gene>
    <name evidence="2" type="ORF">V5799_014094</name>
</gene>
<dbReference type="Proteomes" id="UP001321473">
    <property type="component" value="Unassembled WGS sequence"/>
</dbReference>